<evidence type="ECO:0000313" key="1">
    <source>
        <dbReference type="EMBL" id="CAG8633760.1"/>
    </source>
</evidence>
<organism evidence="1 2">
    <name type="scientific">Dentiscutata erythropus</name>
    <dbReference type="NCBI Taxonomy" id="1348616"/>
    <lineage>
        <taxon>Eukaryota</taxon>
        <taxon>Fungi</taxon>
        <taxon>Fungi incertae sedis</taxon>
        <taxon>Mucoromycota</taxon>
        <taxon>Glomeromycotina</taxon>
        <taxon>Glomeromycetes</taxon>
        <taxon>Diversisporales</taxon>
        <taxon>Gigasporaceae</taxon>
        <taxon>Dentiscutata</taxon>
    </lineage>
</organism>
<dbReference type="AlphaFoldDB" id="A0A9N9GTN6"/>
<accession>A0A9N9GTN6</accession>
<keyword evidence="2" id="KW-1185">Reference proteome</keyword>
<proteinExistence type="predicted"/>
<evidence type="ECO:0000313" key="2">
    <source>
        <dbReference type="Proteomes" id="UP000789405"/>
    </source>
</evidence>
<name>A0A9N9GTN6_9GLOM</name>
<dbReference type="Proteomes" id="UP000789405">
    <property type="component" value="Unassembled WGS sequence"/>
</dbReference>
<comment type="caution">
    <text evidence="1">The sequence shown here is derived from an EMBL/GenBank/DDBJ whole genome shotgun (WGS) entry which is preliminary data.</text>
</comment>
<sequence>MASNSDSNIEENYNLKTGITEEFSDLDVDEYDESWFNKDLDLNTSDISDASNNQDLQEIAFFTKKLHVNQIIHNALLVEYPATSEDKIATIYNYSINGRGGATAIQDCFYFGNISVKKDE</sequence>
<gene>
    <name evidence="1" type="ORF">DERYTH_LOCUS9282</name>
</gene>
<dbReference type="OrthoDB" id="2366889at2759"/>
<dbReference type="EMBL" id="CAJVPY010005032">
    <property type="protein sequence ID" value="CAG8633760.1"/>
    <property type="molecule type" value="Genomic_DNA"/>
</dbReference>
<reference evidence="1" key="1">
    <citation type="submission" date="2021-06" db="EMBL/GenBank/DDBJ databases">
        <authorList>
            <person name="Kallberg Y."/>
            <person name="Tangrot J."/>
            <person name="Rosling A."/>
        </authorList>
    </citation>
    <scope>NUCLEOTIDE SEQUENCE</scope>
    <source>
        <strain evidence="1">MA453B</strain>
    </source>
</reference>
<protein>
    <submittedName>
        <fullName evidence="1">26098_t:CDS:1</fullName>
    </submittedName>
</protein>